<organism evidence="1 2">
    <name type="scientific">Brassica napus</name>
    <name type="common">Rape</name>
    <dbReference type="NCBI Taxonomy" id="3708"/>
    <lineage>
        <taxon>Eukaryota</taxon>
        <taxon>Viridiplantae</taxon>
        <taxon>Streptophyta</taxon>
        <taxon>Embryophyta</taxon>
        <taxon>Tracheophyta</taxon>
        <taxon>Spermatophyta</taxon>
        <taxon>Magnoliopsida</taxon>
        <taxon>eudicotyledons</taxon>
        <taxon>Gunneridae</taxon>
        <taxon>Pentapetalae</taxon>
        <taxon>rosids</taxon>
        <taxon>malvids</taxon>
        <taxon>Brassicales</taxon>
        <taxon>Brassicaceae</taxon>
        <taxon>Brassiceae</taxon>
        <taxon>Brassica</taxon>
    </lineage>
</organism>
<sequence length="174" mass="20478">NHNAEHNYNVNADLTQKSDHIDALTLRHQPFKNIEHSEASWMPSIEDTTTITRQSPLHHQRVFLFNPPSMKQYLILELVSRELNGVVQAMFRSMQAQEDEAHVKLEQGLKIVKIFKEHTSKICILNDFSFYEKSETADPAHKESPRLLKLPVMSRLLRMDLFLNQLMWWKMVVR</sequence>
<gene>
    <name evidence="1" type="ORF">HID58_073825</name>
</gene>
<evidence type="ECO:0000313" key="2">
    <source>
        <dbReference type="Proteomes" id="UP000824890"/>
    </source>
</evidence>
<feature type="non-terminal residue" evidence="1">
    <location>
        <position position="1"/>
    </location>
</feature>
<name>A0ABQ7YHM1_BRANA</name>
<accession>A0ABQ7YHM1</accession>
<dbReference type="EMBL" id="JAGKQM010000017">
    <property type="protein sequence ID" value="KAH0866803.1"/>
    <property type="molecule type" value="Genomic_DNA"/>
</dbReference>
<keyword evidence="2" id="KW-1185">Reference proteome</keyword>
<comment type="caution">
    <text evidence="1">The sequence shown here is derived from an EMBL/GenBank/DDBJ whole genome shotgun (WGS) entry which is preliminary data.</text>
</comment>
<evidence type="ECO:0000313" key="1">
    <source>
        <dbReference type="EMBL" id="KAH0866803.1"/>
    </source>
</evidence>
<protein>
    <submittedName>
        <fullName evidence="1">Uncharacterized protein</fullName>
    </submittedName>
</protein>
<dbReference type="Proteomes" id="UP000824890">
    <property type="component" value="Unassembled WGS sequence"/>
</dbReference>
<proteinExistence type="predicted"/>
<reference evidence="1 2" key="1">
    <citation type="submission" date="2021-05" db="EMBL/GenBank/DDBJ databases">
        <title>Genome Assembly of Synthetic Allotetraploid Brassica napus Reveals Homoeologous Exchanges between Subgenomes.</title>
        <authorList>
            <person name="Davis J.T."/>
        </authorList>
    </citation>
    <scope>NUCLEOTIDE SEQUENCE [LARGE SCALE GENOMIC DNA]</scope>
    <source>
        <strain evidence="2">cv. Da-Ae</strain>
        <tissue evidence="1">Seedling</tissue>
    </source>
</reference>